<sequence length="98" mass="11271">MADDTWPMRANHSQCHLADVHRPRPTSADRYVQATDNAARTRPTLVPNVCIPRTMLAGHVRHRLIDVCSPQMIVAGHVRRRLTVMCREQIMRASHVRR</sequence>
<organism evidence="1 2">
    <name type="scientific">Solanum commersonii</name>
    <name type="common">Commerson's wild potato</name>
    <name type="synonym">Commerson's nightshade</name>
    <dbReference type="NCBI Taxonomy" id="4109"/>
    <lineage>
        <taxon>Eukaryota</taxon>
        <taxon>Viridiplantae</taxon>
        <taxon>Streptophyta</taxon>
        <taxon>Embryophyta</taxon>
        <taxon>Tracheophyta</taxon>
        <taxon>Spermatophyta</taxon>
        <taxon>Magnoliopsida</taxon>
        <taxon>eudicotyledons</taxon>
        <taxon>Gunneridae</taxon>
        <taxon>Pentapetalae</taxon>
        <taxon>asterids</taxon>
        <taxon>lamiids</taxon>
        <taxon>Solanales</taxon>
        <taxon>Solanaceae</taxon>
        <taxon>Solanoideae</taxon>
        <taxon>Solaneae</taxon>
        <taxon>Solanum</taxon>
    </lineage>
</organism>
<accession>A0A9J5WS10</accession>
<keyword evidence="2" id="KW-1185">Reference proteome</keyword>
<proteinExistence type="predicted"/>
<dbReference type="AlphaFoldDB" id="A0A9J5WS10"/>
<evidence type="ECO:0000313" key="1">
    <source>
        <dbReference type="EMBL" id="KAG5578707.1"/>
    </source>
</evidence>
<dbReference type="EMBL" id="JACXVP010000010">
    <property type="protein sequence ID" value="KAG5578707.1"/>
    <property type="molecule type" value="Genomic_DNA"/>
</dbReference>
<comment type="caution">
    <text evidence="1">The sequence shown here is derived from an EMBL/GenBank/DDBJ whole genome shotgun (WGS) entry which is preliminary data.</text>
</comment>
<protein>
    <submittedName>
        <fullName evidence="1">Uncharacterized protein</fullName>
    </submittedName>
</protein>
<evidence type="ECO:0000313" key="2">
    <source>
        <dbReference type="Proteomes" id="UP000824120"/>
    </source>
</evidence>
<reference evidence="1 2" key="1">
    <citation type="submission" date="2020-09" db="EMBL/GenBank/DDBJ databases">
        <title>De no assembly of potato wild relative species, Solanum commersonii.</title>
        <authorList>
            <person name="Cho K."/>
        </authorList>
    </citation>
    <scope>NUCLEOTIDE SEQUENCE [LARGE SCALE GENOMIC DNA]</scope>
    <source>
        <strain evidence="1">LZ3.2</strain>
        <tissue evidence="1">Leaf</tissue>
    </source>
</reference>
<name>A0A9J5WS10_SOLCO</name>
<gene>
    <name evidence="1" type="ORF">H5410_049334</name>
</gene>
<dbReference type="Proteomes" id="UP000824120">
    <property type="component" value="Chromosome 10"/>
</dbReference>